<dbReference type="HOGENOM" id="CLU_039478_6_2_11"/>
<reference evidence="15" key="2">
    <citation type="submission" date="2023-11" db="EMBL/GenBank/DDBJ databases">
        <title>MicrobeMod: A computational toolkit for identifying prokaryotic methylation and restriction-modification with nanopore sequencing.</title>
        <authorList>
            <person name="Crits-Christoph A."/>
            <person name="Kang S.C."/>
            <person name="Lee H."/>
            <person name="Ostrov N."/>
        </authorList>
    </citation>
    <scope>NUCLEOTIDE SEQUENCE</scope>
    <source>
        <strain evidence="15">ATCC 51242</strain>
    </source>
</reference>
<dbReference type="GO" id="GO:0030145">
    <property type="term" value="F:manganese ion binding"/>
    <property type="evidence" value="ECO:0007669"/>
    <property type="project" value="TreeGrafter"/>
</dbReference>
<dbReference type="GO" id="GO:0004053">
    <property type="term" value="F:arginase activity"/>
    <property type="evidence" value="ECO:0007669"/>
    <property type="project" value="UniProtKB-UniRule"/>
</dbReference>
<feature type="binding site" evidence="10">
    <location>
        <position position="106"/>
    </location>
    <ligand>
        <name>Mn(2+)</name>
        <dbReference type="ChEBI" id="CHEBI:29035"/>
        <label>1</label>
    </ligand>
</feature>
<sequence>MSEPLFGARGRVALLGVPMDLGQSRRGVDMGPSAVRYAGLQATLEDLGYAVEDLGNVGVPLPELTEAGDAGGWRLRAVGEVCREVSARVREVAGGGAFPVVLGGDHSISLGTVSGVVAASREAGERTGVIWVDAHADFNTPESSPSGNIHGMPLATLTGRGHGELVRIGGEEASLRAEDAVILGLRSVDREEQRLLTEAGVHAYTMKEIDAYGIARVVRQAIKRLSHLERVHLSFDLDSLDPEVAPGVGTPVRGGLTYREAHLLMELVNEAGIVTSLDVVEVNPILDSRNATAEVAVELVASLMGRRILALPE</sequence>
<dbReference type="FunFam" id="3.40.800.10:FF:000012">
    <property type="entry name" value="Arginase"/>
    <property type="match status" value="1"/>
</dbReference>
<evidence type="ECO:0000256" key="13">
    <source>
        <dbReference type="RuleBase" id="RU361159"/>
    </source>
</evidence>
<dbReference type="InterPro" id="IPR020855">
    <property type="entry name" value="Ureohydrolase_Mn_BS"/>
</dbReference>
<comment type="catalytic activity">
    <reaction evidence="8 13">
        <text>L-arginine + H2O = urea + L-ornithine</text>
        <dbReference type="Rhea" id="RHEA:20569"/>
        <dbReference type="ChEBI" id="CHEBI:15377"/>
        <dbReference type="ChEBI" id="CHEBI:16199"/>
        <dbReference type="ChEBI" id="CHEBI:32682"/>
        <dbReference type="ChEBI" id="CHEBI:46911"/>
        <dbReference type="EC" id="3.5.3.1"/>
    </reaction>
</comment>
<name>A0A023X383_RUBRA</name>
<dbReference type="GO" id="GO:0006525">
    <property type="term" value="P:arginine metabolic process"/>
    <property type="evidence" value="ECO:0007669"/>
    <property type="project" value="UniProtKB-KW"/>
</dbReference>
<gene>
    <name evidence="15" type="primary">rocF</name>
    <name evidence="14" type="ORF">RradSPS_1246</name>
    <name evidence="15" type="ORF">SIL72_07810</name>
</gene>
<dbReference type="eggNOG" id="COG0010">
    <property type="taxonomic scope" value="Bacteria"/>
</dbReference>
<keyword evidence="6 12" id="KW-0378">Hydrolase</keyword>
<keyword evidence="5 10" id="KW-0479">Metal-binding</keyword>
<dbReference type="KEGG" id="rrd:RradSPS_1246"/>
<evidence type="ECO:0000256" key="1">
    <source>
        <dbReference type="ARBA" id="ARBA00005098"/>
    </source>
</evidence>
<evidence type="ECO:0000256" key="11">
    <source>
        <dbReference type="PROSITE-ProRule" id="PRU00742"/>
    </source>
</evidence>
<dbReference type="RefSeq" id="WP_232226619.1">
    <property type="nucleotide sequence ID" value="NZ_CP007514.1"/>
</dbReference>
<dbReference type="AlphaFoldDB" id="A0A023X383"/>
<reference evidence="14 16" key="1">
    <citation type="submission" date="2014-03" db="EMBL/GenBank/DDBJ databases">
        <title>Complete genome sequence of the Radio-Resistant Rubrobacter radiotolerans RSPS-4.</title>
        <authorList>
            <person name="Egas C.C."/>
            <person name="Barroso C.C."/>
            <person name="Froufe H.J.C."/>
            <person name="Pacheco J.J."/>
            <person name="Albuquerque L.L."/>
            <person name="da Costa M.M.S."/>
        </authorList>
    </citation>
    <scope>NUCLEOTIDE SEQUENCE [LARGE SCALE GENOMIC DNA]</scope>
    <source>
        <strain evidence="14 16">RSPS-4</strain>
    </source>
</reference>
<feature type="binding site" evidence="10">
    <location>
        <position position="133"/>
    </location>
    <ligand>
        <name>Mn(2+)</name>
        <dbReference type="ChEBI" id="CHEBI:29035"/>
        <label>1</label>
    </ligand>
</feature>
<dbReference type="EC" id="3.5.3.1" evidence="2 9"/>
<protein>
    <recommendedName>
        <fullName evidence="3 9">Arginase</fullName>
        <ecNumber evidence="2 9">3.5.3.1</ecNumber>
    </recommendedName>
</protein>
<evidence type="ECO:0000256" key="3">
    <source>
        <dbReference type="ARBA" id="ARBA00018123"/>
    </source>
</evidence>
<dbReference type="NCBIfam" id="TIGR01229">
    <property type="entry name" value="rocF_arginase"/>
    <property type="match status" value="1"/>
</dbReference>
<dbReference type="Pfam" id="PF00491">
    <property type="entry name" value="Arginase"/>
    <property type="match status" value="1"/>
</dbReference>
<keyword evidence="4 13" id="KW-0056">Arginine metabolism</keyword>
<dbReference type="Proteomes" id="UP001281130">
    <property type="component" value="Unassembled WGS sequence"/>
</dbReference>
<feature type="binding site" evidence="10">
    <location>
        <position position="137"/>
    </location>
    <ligand>
        <name>Mn(2+)</name>
        <dbReference type="ChEBI" id="CHEBI:29035"/>
        <label>1</label>
    </ligand>
</feature>
<dbReference type="PROSITE" id="PS01053">
    <property type="entry name" value="ARGINASE_1"/>
    <property type="match status" value="1"/>
</dbReference>
<comment type="similarity">
    <text evidence="11 12">Belongs to the arginase family.</text>
</comment>
<dbReference type="InterPro" id="IPR023696">
    <property type="entry name" value="Ureohydrolase_dom_sf"/>
</dbReference>
<evidence type="ECO:0000256" key="5">
    <source>
        <dbReference type="ARBA" id="ARBA00022723"/>
    </source>
</evidence>
<feature type="binding site" evidence="10">
    <location>
        <position position="238"/>
    </location>
    <ligand>
        <name>Mn(2+)</name>
        <dbReference type="ChEBI" id="CHEBI:29035"/>
        <label>1</label>
    </ligand>
</feature>
<feature type="binding site" evidence="10">
    <location>
        <position position="236"/>
    </location>
    <ligand>
        <name>Mn(2+)</name>
        <dbReference type="ChEBI" id="CHEBI:29035"/>
        <label>1</label>
    </ligand>
</feature>
<evidence type="ECO:0000256" key="2">
    <source>
        <dbReference type="ARBA" id="ARBA00012168"/>
    </source>
</evidence>
<dbReference type="SUPFAM" id="SSF52768">
    <property type="entry name" value="Arginase/deacetylase"/>
    <property type="match status" value="1"/>
</dbReference>
<dbReference type="InterPro" id="IPR014033">
    <property type="entry name" value="Arginase"/>
</dbReference>
<organism evidence="14 16">
    <name type="scientific">Rubrobacter radiotolerans</name>
    <name type="common">Arthrobacter radiotolerans</name>
    <dbReference type="NCBI Taxonomy" id="42256"/>
    <lineage>
        <taxon>Bacteria</taxon>
        <taxon>Bacillati</taxon>
        <taxon>Actinomycetota</taxon>
        <taxon>Rubrobacteria</taxon>
        <taxon>Rubrobacterales</taxon>
        <taxon>Rubrobacteraceae</taxon>
        <taxon>Rubrobacter</taxon>
    </lineage>
</organism>
<dbReference type="EMBL" id="CP007514">
    <property type="protein sequence ID" value="AHY46529.1"/>
    <property type="molecule type" value="Genomic_DNA"/>
</dbReference>
<evidence type="ECO:0000256" key="6">
    <source>
        <dbReference type="ARBA" id="ARBA00022801"/>
    </source>
</evidence>
<evidence type="ECO:0000256" key="7">
    <source>
        <dbReference type="ARBA" id="ARBA00023211"/>
    </source>
</evidence>
<proteinExistence type="inferred from homology"/>
<dbReference type="PROSITE" id="PS51409">
    <property type="entry name" value="ARGINASE_2"/>
    <property type="match status" value="1"/>
</dbReference>
<dbReference type="STRING" id="42256.RradSPS_1246"/>
<dbReference type="GO" id="GO:0005737">
    <property type="term" value="C:cytoplasm"/>
    <property type="evidence" value="ECO:0007669"/>
    <property type="project" value="TreeGrafter"/>
</dbReference>
<evidence type="ECO:0000256" key="9">
    <source>
        <dbReference type="NCBIfam" id="TIGR01229"/>
    </source>
</evidence>
<dbReference type="InterPro" id="IPR006035">
    <property type="entry name" value="Ureohydrolase"/>
</dbReference>
<dbReference type="EMBL" id="JAWXXX010000001">
    <property type="protein sequence ID" value="MDX5893937.1"/>
    <property type="molecule type" value="Genomic_DNA"/>
</dbReference>
<keyword evidence="16" id="KW-1185">Reference proteome</keyword>
<evidence type="ECO:0000256" key="10">
    <source>
        <dbReference type="PIRSR" id="PIRSR036979-1"/>
    </source>
</evidence>
<dbReference type="PANTHER" id="PTHR43782:SF3">
    <property type="entry name" value="ARGINASE"/>
    <property type="match status" value="1"/>
</dbReference>
<evidence type="ECO:0000256" key="8">
    <source>
        <dbReference type="ARBA" id="ARBA00047391"/>
    </source>
</evidence>
<dbReference type="UniPathway" id="UPA00158">
    <property type="reaction ID" value="UER00270"/>
</dbReference>
<comment type="cofactor">
    <cofactor evidence="10 13">
        <name>Mn(2+)</name>
        <dbReference type="ChEBI" id="CHEBI:29035"/>
    </cofactor>
    <text evidence="10 13">Binds 2 manganese ions per subunit.</text>
</comment>
<dbReference type="PRINTS" id="PR00116">
    <property type="entry name" value="ARGINASE"/>
</dbReference>
<comment type="pathway">
    <text evidence="1">Nitrogen metabolism; urea cycle; L-ornithine and urea from L-arginine: step 1/1.</text>
</comment>
<dbReference type="PATRIC" id="fig|42256.3.peg.1262"/>
<dbReference type="Gene3D" id="3.40.800.10">
    <property type="entry name" value="Ureohydrolase domain"/>
    <property type="match status" value="1"/>
</dbReference>
<evidence type="ECO:0000313" key="14">
    <source>
        <dbReference type="EMBL" id="AHY46529.1"/>
    </source>
</evidence>
<evidence type="ECO:0000256" key="12">
    <source>
        <dbReference type="RuleBase" id="RU003684"/>
    </source>
</evidence>
<accession>A0A023X383</accession>
<evidence type="ECO:0000313" key="15">
    <source>
        <dbReference type="EMBL" id="MDX5893937.1"/>
    </source>
</evidence>
<dbReference type="PANTHER" id="PTHR43782">
    <property type="entry name" value="ARGINASE"/>
    <property type="match status" value="1"/>
</dbReference>
<evidence type="ECO:0000313" key="16">
    <source>
        <dbReference type="Proteomes" id="UP000025229"/>
    </source>
</evidence>
<dbReference type="Proteomes" id="UP000025229">
    <property type="component" value="Chromosome"/>
</dbReference>
<dbReference type="PIRSF" id="PIRSF036979">
    <property type="entry name" value="Arginase"/>
    <property type="match status" value="1"/>
</dbReference>
<dbReference type="GO" id="GO:0000050">
    <property type="term" value="P:urea cycle"/>
    <property type="evidence" value="ECO:0007669"/>
    <property type="project" value="UniProtKB-UniPathway"/>
</dbReference>
<keyword evidence="7 10" id="KW-0464">Manganese</keyword>
<evidence type="ECO:0000256" key="4">
    <source>
        <dbReference type="ARBA" id="ARBA00022503"/>
    </source>
</evidence>
<dbReference type="CDD" id="cd09989">
    <property type="entry name" value="Arginase"/>
    <property type="match status" value="1"/>
</dbReference>
<feature type="binding site" evidence="10">
    <location>
        <position position="135"/>
    </location>
    <ligand>
        <name>Mn(2+)</name>
        <dbReference type="ChEBI" id="CHEBI:29035"/>
        <label>1</label>
    </ligand>
</feature>